<keyword evidence="2" id="KW-0378">Hydrolase</keyword>
<sequence>MKHVLFVCTGNTCRSPLAEALLRAKGDENIEVQSAGVAAHPGMLASKETEAVLKERGIPFRHASRPLNKERIEWADIILTMTKNHHEIAVQNHPEAADKIFTIKEFASDSDEAAGDIIDPIGGTMETYRKTAEELDRIMDAVLDKLKQL</sequence>
<dbReference type="EMBL" id="RBVX01000020">
    <property type="protein sequence ID" value="RSL31801.1"/>
    <property type="molecule type" value="Genomic_DNA"/>
</dbReference>
<evidence type="ECO:0000256" key="4">
    <source>
        <dbReference type="PIRSR" id="PIRSR617867-1"/>
    </source>
</evidence>
<dbReference type="RefSeq" id="WP_125557797.1">
    <property type="nucleotide sequence ID" value="NZ_RBVX01000020.1"/>
</dbReference>
<evidence type="ECO:0000313" key="7">
    <source>
        <dbReference type="Proteomes" id="UP000275076"/>
    </source>
</evidence>
<evidence type="ECO:0000259" key="5">
    <source>
        <dbReference type="SMART" id="SM00226"/>
    </source>
</evidence>
<evidence type="ECO:0000256" key="2">
    <source>
        <dbReference type="ARBA" id="ARBA00022801"/>
    </source>
</evidence>
<dbReference type="AlphaFoldDB" id="A0A428N048"/>
<dbReference type="SMART" id="SM00226">
    <property type="entry name" value="LMWPc"/>
    <property type="match status" value="1"/>
</dbReference>
<dbReference type="InterPro" id="IPR050438">
    <property type="entry name" value="LMW_PTPase"/>
</dbReference>
<dbReference type="InterPro" id="IPR036196">
    <property type="entry name" value="Ptyr_pPase_sf"/>
</dbReference>
<organism evidence="6 7">
    <name type="scientific">Salibacterium salarium</name>
    <dbReference type="NCBI Taxonomy" id="284579"/>
    <lineage>
        <taxon>Bacteria</taxon>
        <taxon>Bacillati</taxon>
        <taxon>Bacillota</taxon>
        <taxon>Bacilli</taxon>
        <taxon>Bacillales</taxon>
        <taxon>Bacillaceae</taxon>
    </lineage>
</organism>
<dbReference type="PANTHER" id="PTHR11717:SF31">
    <property type="entry name" value="LOW MOLECULAR WEIGHT PROTEIN-TYROSINE-PHOSPHATASE ETP-RELATED"/>
    <property type="match status" value="1"/>
</dbReference>
<dbReference type="PANTHER" id="PTHR11717">
    <property type="entry name" value="LOW MOLECULAR WEIGHT PROTEIN TYROSINE PHOSPHATASE"/>
    <property type="match status" value="1"/>
</dbReference>
<evidence type="ECO:0000256" key="3">
    <source>
        <dbReference type="ARBA" id="ARBA00022912"/>
    </source>
</evidence>
<dbReference type="InterPro" id="IPR023485">
    <property type="entry name" value="Ptyr_pPase"/>
</dbReference>
<dbReference type="Pfam" id="PF01451">
    <property type="entry name" value="LMWPc"/>
    <property type="match status" value="1"/>
</dbReference>
<feature type="active site" description="Proton donor" evidence="4">
    <location>
        <position position="119"/>
    </location>
</feature>
<reference evidence="6 7" key="1">
    <citation type="submission" date="2018-10" db="EMBL/GenBank/DDBJ databases">
        <title>Draft genome sequence of Bacillus salarius IM0101, isolated from a hypersaline soil in Inner Mongolia, China.</title>
        <authorList>
            <person name="Yamprayoonswat W."/>
            <person name="Boonvisut S."/>
            <person name="Jumpathong W."/>
            <person name="Sittihan S."/>
            <person name="Ruangsuj P."/>
            <person name="Wanthongcharoen S."/>
            <person name="Thongpramul N."/>
            <person name="Pimmason S."/>
            <person name="Yu B."/>
            <person name="Yasawong M."/>
        </authorList>
    </citation>
    <scope>NUCLEOTIDE SEQUENCE [LARGE SCALE GENOMIC DNA]</scope>
    <source>
        <strain evidence="6 7">IM0101</strain>
    </source>
</reference>
<keyword evidence="3" id="KW-0904">Protein phosphatase</keyword>
<dbReference type="SUPFAM" id="SSF52788">
    <property type="entry name" value="Phosphotyrosine protein phosphatases I"/>
    <property type="match status" value="1"/>
</dbReference>
<dbReference type="GO" id="GO:0004725">
    <property type="term" value="F:protein tyrosine phosphatase activity"/>
    <property type="evidence" value="ECO:0007669"/>
    <property type="project" value="InterPro"/>
</dbReference>
<dbReference type="OrthoDB" id="9784339at2"/>
<accession>A0A428N048</accession>
<evidence type="ECO:0000313" key="6">
    <source>
        <dbReference type="EMBL" id="RSL31801.1"/>
    </source>
</evidence>
<feature type="active site" evidence="4">
    <location>
        <position position="14"/>
    </location>
</feature>
<evidence type="ECO:0000256" key="1">
    <source>
        <dbReference type="ARBA" id="ARBA00011063"/>
    </source>
</evidence>
<comment type="caution">
    <text evidence="6">The sequence shown here is derived from an EMBL/GenBank/DDBJ whole genome shotgun (WGS) entry which is preliminary data.</text>
</comment>
<gene>
    <name evidence="6" type="ORF">D7Z54_18550</name>
</gene>
<dbReference type="PRINTS" id="PR00719">
    <property type="entry name" value="LMWPTPASE"/>
</dbReference>
<dbReference type="CDD" id="cd16344">
    <property type="entry name" value="LMWPAP"/>
    <property type="match status" value="1"/>
</dbReference>
<dbReference type="Proteomes" id="UP000275076">
    <property type="component" value="Unassembled WGS sequence"/>
</dbReference>
<dbReference type="InterPro" id="IPR017867">
    <property type="entry name" value="Tyr_phospatase_low_mol_wt"/>
</dbReference>
<name>A0A428N048_9BACI</name>
<feature type="domain" description="Phosphotyrosine protein phosphatase I" evidence="5">
    <location>
        <begin position="2"/>
        <end position="145"/>
    </location>
</feature>
<feature type="active site" description="Nucleophile" evidence="4">
    <location>
        <position position="8"/>
    </location>
</feature>
<comment type="similarity">
    <text evidence="1">Belongs to the low molecular weight phosphotyrosine protein phosphatase family.</text>
</comment>
<proteinExistence type="inferred from homology"/>
<dbReference type="Gene3D" id="3.40.50.2300">
    <property type="match status" value="1"/>
</dbReference>
<keyword evidence="7" id="KW-1185">Reference proteome</keyword>
<protein>
    <submittedName>
        <fullName evidence="6">Low molecular weight protein arginine phosphatase</fullName>
    </submittedName>
</protein>